<sequence length="409" mass="45865">MRMFKTSSISLIEASFLFSVFFEPWGPVLRYFGWLLCLVGLSIMVFRGEGGKIKAFVEPVTKKLMLATLLWSLLVTFVNTRGLYFDLKGLSVLIEAFFAVWLSSFVITRYRGALGRFIAVWTASFACVCLWSLWLAFDKGHFAGPFSNVNTMGLYSIVVLPIILYQAMRKRRSLYLEFFYIALFAGNVLLVFLSFSSCAWLAGATLVASFSLIVAKHERRKVLKVLVASCVIFAILGGHFILEDGKVLAYAKREVSQLMSVNSDVARFTTYRNVIWNAVLKLWKEKPLIGWGWSDFHHLAETKIGKLPKVGVPMEPHNFYIELLVKGGPLLLFLGAFLFFRGAQMGYRKVKLSSDQSSKLFYAALFAAIVAQSVFGLGGSILAARQKIGFLFWVLYGIAVAEDPKNEGV</sequence>
<dbReference type="OrthoDB" id="4448at2"/>
<keyword evidence="8" id="KW-1185">Reference proteome</keyword>
<evidence type="ECO:0000313" key="8">
    <source>
        <dbReference type="Proteomes" id="UP000005868"/>
    </source>
</evidence>
<dbReference type="STRING" id="580340.Tlie_0571"/>
<comment type="subcellular location">
    <subcellularLocation>
        <location evidence="1">Membrane</location>
        <topology evidence="1">Multi-pass membrane protein</topology>
    </subcellularLocation>
</comment>
<feature type="transmembrane region" description="Helical" evidence="5">
    <location>
        <begin position="117"/>
        <end position="137"/>
    </location>
</feature>
<dbReference type="HOGENOM" id="CLU_672557_0_0_0"/>
<feature type="transmembrane region" description="Helical" evidence="5">
    <location>
        <begin position="222"/>
        <end position="242"/>
    </location>
</feature>
<feature type="transmembrane region" description="Helical" evidence="5">
    <location>
        <begin position="319"/>
        <end position="340"/>
    </location>
</feature>
<keyword evidence="3 5" id="KW-1133">Transmembrane helix</keyword>
<feature type="transmembrane region" description="Helical" evidence="5">
    <location>
        <begin position="149"/>
        <end position="167"/>
    </location>
</feature>
<feature type="transmembrane region" description="Helical" evidence="5">
    <location>
        <begin position="174"/>
        <end position="193"/>
    </location>
</feature>
<feature type="transmembrane region" description="Helical" evidence="5">
    <location>
        <begin position="360"/>
        <end position="384"/>
    </location>
</feature>
<protein>
    <submittedName>
        <fullName evidence="7">O-antigen polymerase</fullName>
    </submittedName>
</protein>
<dbReference type="eggNOG" id="COG3307">
    <property type="taxonomic scope" value="Bacteria"/>
</dbReference>
<dbReference type="InterPro" id="IPR007016">
    <property type="entry name" value="O-antigen_ligase-rel_domated"/>
</dbReference>
<dbReference type="InterPro" id="IPR051533">
    <property type="entry name" value="WaaL-like"/>
</dbReference>
<dbReference type="PANTHER" id="PTHR37422:SF13">
    <property type="entry name" value="LIPOPOLYSACCHARIDE BIOSYNTHESIS PROTEIN PA4999-RELATED"/>
    <property type="match status" value="1"/>
</dbReference>
<gene>
    <name evidence="7" type="ordered locus">Tlie_0571</name>
</gene>
<organism evidence="7 8">
    <name type="scientific">Thermovirga lienii (strain ATCC BAA-1197 / DSM 17291 / Cas60314)</name>
    <dbReference type="NCBI Taxonomy" id="580340"/>
    <lineage>
        <taxon>Bacteria</taxon>
        <taxon>Thermotogati</taxon>
        <taxon>Synergistota</taxon>
        <taxon>Synergistia</taxon>
        <taxon>Synergistales</taxon>
        <taxon>Thermovirgaceae</taxon>
        <taxon>Thermovirga</taxon>
    </lineage>
</organism>
<keyword evidence="4 5" id="KW-0472">Membrane</keyword>
<feature type="transmembrane region" description="Helical" evidence="5">
    <location>
        <begin position="31"/>
        <end position="48"/>
    </location>
</feature>
<dbReference type="GO" id="GO:0016020">
    <property type="term" value="C:membrane"/>
    <property type="evidence" value="ECO:0007669"/>
    <property type="project" value="UniProtKB-SubCell"/>
</dbReference>
<feature type="transmembrane region" description="Helical" evidence="5">
    <location>
        <begin position="199"/>
        <end position="215"/>
    </location>
</feature>
<evidence type="ECO:0000256" key="1">
    <source>
        <dbReference type="ARBA" id="ARBA00004141"/>
    </source>
</evidence>
<dbReference type="Proteomes" id="UP000005868">
    <property type="component" value="Chromosome"/>
</dbReference>
<evidence type="ECO:0000256" key="4">
    <source>
        <dbReference type="ARBA" id="ARBA00023136"/>
    </source>
</evidence>
<name>G7V8E4_THELD</name>
<evidence type="ECO:0000256" key="2">
    <source>
        <dbReference type="ARBA" id="ARBA00022692"/>
    </source>
</evidence>
<dbReference type="EMBL" id="CP003096">
    <property type="protein sequence ID" value="AER66306.1"/>
    <property type="molecule type" value="Genomic_DNA"/>
</dbReference>
<dbReference type="Pfam" id="PF04932">
    <property type="entry name" value="Wzy_C"/>
    <property type="match status" value="1"/>
</dbReference>
<feature type="domain" description="O-antigen ligase-related" evidence="6">
    <location>
        <begin position="185"/>
        <end position="334"/>
    </location>
</feature>
<feature type="transmembrane region" description="Helical" evidence="5">
    <location>
        <begin position="60"/>
        <end position="78"/>
    </location>
</feature>
<evidence type="ECO:0000256" key="5">
    <source>
        <dbReference type="SAM" id="Phobius"/>
    </source>
</evidence>
<dbReference type="AlphaFoldDB" id="G7V8E4"/>
<feature type="transmembrane region" description="Helical" evidence="5">
    <location>
        <begin position="90"/>
        <end position="110"/>
    </location>
</feature>
<dbReference type="PANTHER" id="PTHR37422">
    <property type="entry name" value="TEICHURONIC ACID BIOSYNTHESIS PROTEIN TUAE"/>
    <property type="match status" value="1"/>
</dbReference>
<evidence type="ECO:0000256" key="3">
    <source>
        <dbReference type="ARBA" id="ARBA00022989"/>
    </source>
</evidence>
<keyword evidence="2 5" id="KW-0812">Transmembrane</keyword>
<reference evidence="7 8" key="2">
    <citation type="journal article" date="2012" name="Stand. Genomic Sci.">
        <title>Genome sequence of the moderately thermophilic, amino-acid-degrading and sulfur-reducing bacterium Thermovirga lienii type strain (Cas60314(T)).</title>
        <authorList>
            <person name="Goker M."/>
            <person name="Saunders E."/>
            <person name="Lapidus A."/>
            <person name="Nolan M."/>
            <person name="Lucas S."/>
            <person name="Hammon N."/>
            <person name="Deshpande S."/>
            <person name="Cheng J.F."/>
            <person name="Han C."/>
            <person name="Tapia R."/>
            <person name="Goodwin L.A."/>
            <person name="Pitluck S."/>
            <person name="Liolios K."/>
            <person name="Mavromatis K."/>
            <person name="Pagani I."/>
            <person name="Ivanova N."/>
            <person name="Mikhailova N."/>
            <person name="Pati A."/>
            <person name="Chen A."/>
            <person name="Palaniappan K."/>
            <person name="Land M."/>
            <person name="Chang Y.J."/>
            <person name="Jeffries C.D."/>
            <person name="Brambilla E.M."/>
            <person name="Rohde M."/>
            <person name="Spring S."/>
            <person name="Detter J.C."/>
            <person name="Woyke T."/>
            <person name="Bristow J."/>
            <person name="Eisen J.A."/>
            <person name="Markowitz V."/>
            <person name="Hugenholtz P."/>
            <person name="Kyrpides N.C."/>
            <person name="Klenk H.P."/>
        </authorList>
    </citation>
    <scope>NUCLEOTIDE SEQUENCE [LARGE SCALE GENOMIC DNA]</scope>
    <source>
        <strain evidence="8">ATCC BAA-1197 / DSM 17291 / Cas60314</strain>
    </source>
</reference>
<accession>G7V8E4</accession>
<evidence type="ECO:0000313" key="7">
    <source>
        <dbReference type="EMBL" id="AER66306.1"/>
    </source>
</evidence>
<evidence type="ECO:0000259" key="6">
    <source>
        <dbReference type="Pfam" id="PF04932"/>
    </source>
</evidence>
<dbReference type="KEGG" id="tli:Tlie_0571"/>
<reference evidence="8" key="1">
    <citation type="submission" date="2011-10" db="EMBL/GenBank/DDBJ databases">
        <title>The complete genome of chromosome of Thermovirga lienii DSM 17291.</title>
        <authorList>
            <consortium name="US DOE Joint Genome Institute (JGI-PGF)"/>
            <person name="Lucas S."/>
            <person name="Copeland A."/>
            <person name="Lapidus A."/>
            <person name="Glavina del Rio T."/>
            <person name="Dalin E."/>
            <person name="Tice H."/>
            <person name="Bruce D."/>
            <person name="Goodwin L."/>
            <person name="Pitluck S."/>
            <person name="Peters L."/>
            <person name="Mikhailova N."/>
            <person name="Saunders E."/>
            <person name="Kyrpides N."/>
            <person name="Mavromatis K."/>
            <person name="Ivanova N."/>
            <person name="Last F.I."/>
            <person name="Brettin T."/>
            <person name="Detter J.C."/>
            <person name="Han C."/>
            <person name="Larimer F."/>
            <person name="Land M."/>
            <person name="Hauser L."/>
            <person name="Markowitz V."/>
            <person name="Cheng J.-F."/>
            <person name="Hugenholtz P."/>
            <person name="Woyke T."/>
            <person name="Wu D."/>
            <person name="Spring S."/>
            <person name="Schroeder M."/>
            <person name="Brambilla E.-M."/>
            <person name="Klenk H.-P."/>
            <person name="Eisen J.A."/>
        </authorList>
    </citation>
    <scope>NUCLEOTIDE SEQUENCE [LARGE SCALE GENOMIC DNA]</scope>
    <source>
        <strain evidence="8">ATCC BAA-1197 / DSM 17291 / Cas60314</strain>
    </source>
</reference>
<proteinExistence type="predicted"/>